<dbReference type="Proteomes" id="UP001224775">
    <property type="component" value="Unassembled WGS sequence"/>
</dbReference>
<evidence type="ECO:0000259" key="3">
    <source>
        <dbReference type="PROSITE" id="PS51294"/>
    </source>
</evidence>
<dbReference type="InterPro" id="IPR001005">
    <property type="entry name" value="SANT/Myb"/>
</dbReference>
<dbReference type="GO" id="GO:0000978">
    <property type="term" value="F:RNA polymerase II cis-regulatory region sequence-specific DNA binding"/>
    <property type="evidence" value="ECO:0007669"/>
    <property type="project" value="TreeGrafter"/>
</dbReference>
<evidence type="ECO:0000313" key="4">
    <source>
        <dbReference type="EMBL" id="KAK1735213.1"/>
    </source>
</evidence>
<comment type="caution">
    <text evidence="4">The sequence shown here is derived from an EMBL/GenBank/DDBJ whole genome shotgun (WGS) entry which is preliminary data.</text>
</comment>
<dbReference type="SUPFAM" id="SSF46689">
    <property type="entry name" value="Homeodomain-like"/>
    <property type="match status" value="1"/>
</dbReference>
<feature type="region of interest" description="Disordered" evidence="1">
    <location>
        <begin position="245"/>
        <end position="278"/>
    </location>
</feature>
<evidence type="ECO:0000313" key="5">
    <source>
        <dbReference type="Proteomes" id="UP001224775"/>
    </source>
</evidence>
<dbReference type="EMBL" id="JATAAI010000035">
    <property type="protein sequence ID" value="KAK1735213.1"/>
    <property type="molecule type" value="Genomic_DNA"/>
</dbReference>
<keyword evidence="4" id="KW-0238">DNA-binding</keyword>
<dbReference type="SMART" id="SM00717">
    <property type="entry name" value="SANT"/>
    <property type="match status" value="2"/>
</dbReference>
<feature type="domain" description="HTH myb-type" evidence="3">
    <location>
        <begin position="20"/>
        <end position="78"/>
    </location>
</feature>
<feature type="domain" description="Myb-like" evidence="2">
    <location>
        <begin position="75"/>
        <end position="125"/>
    </location>
</feature>
<organism evidence="4 5">
    <name type="scientific">Skeletonema marinoi</name>
    <dbReference type="NCBI Taxonomy" id="267567"/>
    <lineage>
        <taxon>Eukaryota</taxon>
        <taxon>Sar</taxon>
        <taxon>Stramenopiles</taxon>
        <taxon>Ochrophyta</taxon>
        <taxon>Bacillariophyta</taxon>
        <taxon>Coscinodiscophyceae</taxon>
        <taxon>Thalassiosirophycidae</taxon>
        <taxon>Thalassiosirales</taxon>
        <taxon>Skeletonemataceae</taxon>
        <taxon>Skeletonema</taxon>
        <taxon>Skeletonema marinoi-dohrnii complex</taxon>
    </lineage>
</organism>
<proteinExistence type="predicted"/>
<dbReference type="PANTHER" id="PTHR45614:SF274">
    <property type="entry name" value="MYB-LIKE DNA-BINDING PROTEIN"/>
    <property type="match status" value="1"/>
</dbReference>
<keyword evidence="5" id="KW-1185">Reference proteome</keyword>
<dbReference type="InterPro" id="IPR017930">
    <property type="entry name" value="Myb_dom"/>
</dbReference>
<dbReference type="PROSITE" id="PS51294">
    <property type="entry name" value="HTH_MYB"/>
    <property type="match status" value="2"/>
</dbReference>
<dbReference type="InterPro" id="IPR009057">
    <property type="entry name" value="Homeodomain-like_sf"/>
</dbReference>
<dbReference type="PROSITE" id="PS50090">
    <property type="entry name" value="MYB_LIKE"/>
    <property type="match status" value="2"/>
</dbReference>
<reference evidence="4" key="1">
    <citation type="submission" date="2023-06" db="EMBL/GenBank/DDBJ databases">
        <title>Survivors Of The Sea: Transcriptome response of Skeletonema marinoi to long-term dormancy.</title>
        <authorList>
            <person name="Pinder M.I.M."/>
            <person name="Kourtchenko O."/>
            <person name="Robertson E.K."/>
            <person name="Larsson T."/>
            <person name="Maumus F."/>
            <person name="Osuna-Cruz C.M."/>
            <person name="Vancaester E."/>
            <person name="Stenow R."/>
            <person name="Vandepoele K."/>
            <person name="Ploug H."/>
            <person name="Bruchert V."/>
            <person name="Godhe A."/>
            <person name="Topel M."/>
        </authorList>
    </citation>
    <scope>NUCLEOTIDE SEQUENCE</scope>
    <source>
        <strain evidence="4">R05AC</strain>
    </source>
</reference>
<dbReference type="AlphaFoldDB" id="A0AAD8XXG7"/>
<dbReference type="Pfam" id="PF13921">
    <property type="entry name" value="Myb_DNA-bind_6"/>
    <property type="match status" value="1"/>
</dbReference>
<dbReference type="CDD" id="cd00167">
    <property type="entry name" value="SANT"/>
    <property type="match status" value="2"/>
</dbReference>
<protein>
    <submittedName>
        <fullName evidence="4">SANT/Myb-like DNA-binding domain-containing protein</fullName>
    </submittedName>
</protein>
<dbReference type="GO" id="GO:0005634">
    <property type="term" value="C:nucleus"/>
    <property type="evidence" value="ECO:0007669"/>
    <property type="project" value="TreeGrafter"/>
</dbReference>
<dbReference type="PANTHER" id="PTHR45614">
    <property type="entry name" value="MYB PROTEIN-RELATED"/>
    <property type="match status" value="1"/>
</dbReference>
<sequence length="288" mass="33339">MEEAAGDVDIVINSFQKMSESSKARRRWTEEEDTKLRRLVAATEENDLVVWRDVATKIVARNANQCRERWTNHLRPGIRRGNWLAEEDETIERLQKTIGNQWSTIASNLDRRTDIDVKNRFHKLQRSSKRNRCIVKDEPLDIGLRTNCFSAPAPTVGMKVLVKFEEEGYNKMYDGTITQVEEQPDASFKLQIQYEDGSFEDDCNYPDDDIYLVDCRSSNDGLTEEEVSLSSELLNIHYSLLSNDKPKAKKRKTSIDEAKKRKSSIDVQDDQNMISTKENYHINLTDHS</sequence>
<dbReference type="GO" id="GO:0000981">
    <property type="term" value="F:DNA-binding transcription factor activity, RNA polymerase II-specific"/>
    <property type="evidence" value="ECO:0007669"/>
    <property type="project" value="TreeGrafter"/>
</dbReference>
<dbReference type="InterPro" id="IPR050560">
    <property type="entry name" value="MYB_TF"/>
</dbReference>
<name>A0AAD8XXG7_9STRA</name>
<dbReference type="Gene3D" id="1.10.10.60">
    <property type="entry name" value="Homeodomain-like"/>
    <property type="match status" value="2"/>
</dbReference>
<evidence type="ECO:0000256" key="1">
    <source>
        <dbReference type="SAM" id="MobiDB-lite"/>
    </source>
</evidence>
<feature type="domain" description="Myb-like" evidence="2">
    <location>
        <begin position="20"/>
        <end position="74"/>
    </location>
</feature>
<accession>A0AAD8XXG7</accession>
<feature type="domain" description="HTH myb-type" evidence="3">
    <location>
        <begin position="79"/>
        <end position="129"/>
    </location>
</feature>
<gene>
    <name evidence="4" type="ORF">QTG54_014279</name>
</gene>
<dbReference type="Gene3D" id="2.30.30.140">
    <property type="match status" value="1"/>
</dbReference>
<evidence type="ECO:0000259" key="2">
    <source>
        <dbReference type="PROSITE" id="PS50090"/>
    </source>
</evidence>